<evidence type="ECO:0000313" key="8">
    <source>
        <dbReference type="EMBL" id="RMZ07897.1"/>
    </source>
</evidence>
<feature type="region of interest" description="Disordered" evidence="4">
    <location>
        <begin position="171"/>
        <end position="239"/>
    </location>
</feature>
<dbReference type="GO" id="GO:0004553">
    <property type="term" value="F:hydrolase activity, hydrolyzing O-glycosyl compounds"/>
    <property type="evidence" value="ECO:0007669"/>
    <property type="project" value="InterPro"/>
</dbReference>
<proteinExistence type="inferred from homology"/>
<dbReference type="Gene3D" id="2.60.40.10">
    <property type="entry name" value="Immunoglobulins"/>
    <property type="match status" value="1"/>
</dbReference>
<dbReference type="InterPro" id="IPR017853">
    <property type="entry name" value="GH"/>
</dbReference>
<name>A0A3M7H4D4_HORWE</name>
<dbReference type="VEuPathDB" id="FungiDB:BTJ68_02224"/>
<keyword evidence="3" id="KW-0326">Glycosidase</keyword>
<evidence type="ECO:0000259" key="6">
    <source>
        <dbReference type="Pfam" id="PF02836"/>
    </source>
</evidence>
<feature type="domain" description="Glycoside hydrolase family 2 immunoglobulin-like beta-sandwich" evidence="5">
    <location>
        <begin position="524"/>
        <end position="562"/>
    </location>
</feature>
<dbReference type="Pfam" id="PF02837">
    <property type="entry name" value="Glyco_hydro_2_N"/>
    <property type="match status" value="1"/>
</dbReference>
<evidence type="ECO:0000256" key="4">
    <source>
        <dbReference type="SAM" id="MobiDB-lite"/>
    </source>
</evidence>
<dbReference type="InterPro" id="IPR008979">
    <property type="entry name" value="Galactose-bd-like_sf"/>
</dbReference>
<dbReference type="InterPro" id="IPR013783">
    <property type="entry name" value="Ig-like_fold"/>
</dbReference>
<evidence type="ECO:0000313" key="9">
    <source>
        <dbReference type="Proteomes" id="UP000281468"/>
    </source>
</evidence>
<dbReference type="SUPFAM" id="SSF49785">
    <property type="entry name" value="Galactose-binding domain-like"/>
    <property type="match status" value="1"/>
</dbReference>
<comment type="caution">
    <text evidence="8">The sequence shown here is derived from an EMBL/GenBank/DDBJ whole genome shotgun (WGS) entry which is preliminary data.</text>
</comment>
<feature type="compositionally biased region" description="Polar residues" evidence="4">
    <location>
        <begin position="180"/>
        <end position="189"/>
    </location>
</feature>
<dbReference type="InterPro" id="IPR006103">
    <property type="entry name" value="Glyco_hydro_2_cat"/>
</dbReference>
<sequence length="885" mass="99044">MSLSRTRPIIGATYIHTVHLATRSNVRADGRATMSCSWAVMAGESQTGFGTEFSCEVRVPWRGSGPQSSSARLEGKVARMGTLEELRRLTSSSCPCLTDSNTSLPLVSEKGCRYNDSSLPVSHYHKSITQVNMTNPLSKLSEVFHHHDRDQEHPTVPSESQVYPGTDEAKAQYRARQVAQDAQLSSVQPIQEAPSGDAPPPPYAPPPGLPPDMFAKAGPAGEKSPDASETSAPLNGYPRPDFHRTASGLVWHSLNGPWDFVFDDTDTGLSDFWYVQSRLPDQGKRTIQVPYVFQCAASGIDERGVHEVLWYQRQIQDLRSSEAKERGDRLLLRCGAIDYHATIWLNGRYVGEHTGGHVPFDLDLSDAVALSGYMAENTLTIRVYDSAFDVTQPRGKQYWGPKPESIFYTPSSGIWQNIWLEVVPRLRVADGSHGTILRSNEIERGVVDARVAVQGRRAQEKCSVEVEASFYGIPVSKSGKKELNNSEDFVRFDLPMRLSQEALSKLPAAVLQDAPLKDPFCWRNNTALWSPEHPALYDLTIRLYNSTNGEAIDTVQTTTGMRSITWTHGDGTLRLNSRPYFQALFLDQGYWPTSLLTPPDPTACKRDIQLSKAVGFNGCRKHQKVESPEFLYWADRLGFLVWGEMASAYNFSMTGCERFEAEWLAMVRRDLNHPSIVAWTPCNESWGYPDLGGSKRQRDHLRSLVFRTKTLDPTRPVNDNCGWEHVCTDLSTFHDYADARGMRERCGDLQATLTRGKNMFLSAIHGRDGAEDDEGSRHVRGAPVFCSEMGGVNIAVKNDDSRRGNWGYTTASDGQDLLRRLEELLMATVSGGHVCGIVWTQTTDIEQEMNGIYTWDRKEKMPAAQVAEVMDRVKKVYYDGLRKHW</sequence>
<dbReference type="Gene3D" id="2.60.120.260">
    <property type="entry name" value="Galactose-binding domain-like"/>
    <property type="match status" value="1"/>
</dbReference>
<evidence type="ECO:0000256" key="1">
    <source>
        <dbReference type="ARBA" id="ARBA00007401"/>
    </source>
</evidence>
<reference evidence="8 9" key="1">
    <citation type="journal article" date="2018" name="BMC Genomics">
        <title>Genomic evidence for intraspecific hybridization in a clonal and extremely halotolerant yeast.</title>
        <authorList>
            <person name="Gostincar C."/>
            <person name="Stajich J.E."/>
            <person name="Zupancic J."/>
            <person name="Zalar P."/>
            <person name="Gunde-Cimerman N."/>
        </authorList>
    </citation>
    <scope>NUCLEOTIDE SEQUENCE [LARGE SCALE GENOMIC DNA]</scope>
    <source>
        <strain evidence="8 9">EXF-171</strain>
    </source>
</reference>
<dbReference type="Pfam" id="PF02836">
    <property type="entry name" value="Glyco_hydro_2_C"/>
    <property type="match status" value="1"/>
</dbReference>
<protein>
    <recommendedName>
        <fullName evidence="10">Glycoside hydrolase family 2 immunoglobulin-like beta-sandwich domain-containing protein</fullName>
    </recommendedName>
</protein>
<dbReference type="PANTHER" id="PTHR42732:SF4">
    <property type="entry name" value="BETA-MANNOSIDASE"/>
    <property type="match status" value="1"/>
</dbReference>
<organism evidence="8 9">
    <name type="scientific">Hortaea werneckii</name>
    <name type="common">Black yeast</name>
    <name type="synonym">Cladosporium werneckii</name>
    <dbReference type="NCBI Taxonomy" id="91943"/>
    <lineage>
        <taxon>Eukaryota</taxon>
        <taxon>Fungi</taxon>
        <taxon>Dikarya</taxon>
        <taxon>Ascomycota</taxon>
        <taxon>Pezizomycotina</taxon>
        <taxon>Dothideomycetes</taxon>
        <taxon>Dothideomycetidae</taxon>
        <taxon>Mycosphaerellales</taxon>
        <taxon>Teratosphaeriaceae</taxon>
        <taxon>Hortaea</taxon>
    </lineage>
</organism>
<gene>
    <name evidence="8" type="ORF">D0862_04146</name>
</gene>
<feature type="domain" description="Glycosyl hydrolases family 2 sugar binding" evidence="7">
    <location>
        <begin position="252"/>
        <end position="369"/>
    </location>
</feature>
<feature type="compositionally biased region" description="Pro residues" evidence="4">
    <location>
        <begin position="197"/>
        <end position="210"/>
    </location>
</feature>
<dbReference type="InterPro" id="IPR006104">
    <property type="entry name" value="Glyco_hydro_2_N"/>
</dbReference>
<evidence type="ECO:0008006" key="10">
    <source>
        <dbReference type="Google" id="ProtNLM"/>
    </source>
</evidence>
<dbReference type="InterPro" id="IPR006102">
    <property type="entry name" value="Ig-like_GH2"/>
</dbReference>
<dbReference type="Proteomes" id="UP000281468">
    <property type="component" value="Unassembled WGS sequence"/>
</dbReference>
<evidence type="ECO:0000259" key="5">
    <source>
        <dbReference type="Pfam" id="PF00703"/>
    </source>
</evidence>
<dbReference type="SUPFAM" id="SSF49303">
    <property type="entry name" value="beta-Galactosidase/glucuronidase domain"/>
    <property type="match status" value="1"/>
</dbReference>
<feature type="domain" description="Glycoside hydrolase family 2 catalytic" evidence="6">
    <location>
        <begin position="604"/>
        <end position="720"/>
    </location>
</feature>
<dbReference type="PANTHER" id="PTHR42732">
    <property type="entry name" value="BETA-GALACTOSIDASE"/>
    <property type="match status" value="1"/>
</dbReference>
<dbReference type="SUPFAM" id="SSF51445">
    <property type="entry name" value="(Trans)glycosidases"/>
    <property type="match status" value="1"/>
</dbReference>
<evidence type="ECO:0000259" key="7">
    <source>
        <dbReference type="Pfam" id="PF02837"/>
    </source>
</evidence>
<dbReference type="GO" id="GO:0005975">
    <property type="term" value="P:carbohydrate metabolic process"/>
    <property type="evidence" value="ECO:0007669"/>
    <property type="project" value="InterPro"/>
</dbReference>
<dbReference type="Gene3D" id="3.20.20.80">
    <property type="entry name" value="Glycosidases"/>
    <property type="match status" value="1"/>
</dbReference>
<dbReference type="EMBL" id="QWIQ01000097">
    <property type="protein sequence ID" value="RMZ07897.1"/>
    <property type="molecule type" value="Genomic_DNA"/>
</dbReference>
<evidence type="ECO:0000256" key="2">
    <source>
        <dbReference type="ARBA" id="ARBA00022801"/>
    </source>
</evidence>
<dbReference type="Pfam" id="PF00703">
    <property type="entry name" value="Glyco_hydro_2"/>
    <property type="match status" value="1"/>
</dbReference>
<comment type="similarity">
    <text evidence="1">Belongs to the glycosyl hydrolase 2 family.</text>
</comment>
<dbReference type="InterPro" id="IPR036156">
    <property type="entry name" value="Beta-gal/glucu_dom_sf"/>
</dbReference>
<accession>A0A3M7H4D4</accession>
<dbReference type="AlphaFoldDB" id="A0A3M7H4D4"/>
<keyword evidence="2" id="KW-0378">Hydrolase</keyword>
<dbReference type="InterPro" id="IPR051913">
    <property type="entry name" value="GH2_Domain-Containing"/>
</dbReference>
<evidence type="ECO:0000256" key="3">
    <source>
        <dbReference type="ARBA" id="ARBA00023295"/>
    </source>
</evidence>